<reference evidence="2 3" key="1">
    <citation type="journal article" date="2020" name="Nature">
        <title>Six reference-quality genomes reveal evolution of bat adaptations.</title>
        <authorList>
            <person name="Jebb D."/>
            <person name="Huang Z."/>
            <person name="Pippel M."/>
            <person name="Hughes G.M."/>
            <person name="Lavrichenko K."/>
            <person name="Devanna P."/>
            <person name="Winkler S."/>
            <person name="Jermiin L.S."/>
            <person name="Skirmuntt E.C."/>
            <person name="Katzourakis A."/>
            <person name="Burkitt-Gray L."/>
            <person name="Ray D.A."/>
            <person name="Sullivan K.A.M."/>
            <person name="Roscito J.G."/>
            <person name="Kirilenko B.M."/>
            <person name="Davalos L.M."/>
            <person name="Corthals A.P."/>
            <person name="Power M.L."/>
            <person name="Jones G."/>
            <person name="Ransome R.D."/>
            <person name="Dechmann D.K.N."/>
            <person name="Locatelli A.G."/>
            <person name="Puechmaille S.J."/>
            <person name="Fedrigo O."/>
            <person name="Jarvis E.D."/>
            <person name="Hiller M."/>
            <person name="Vernes S.C."/>
            <person name="Myers E.W."/>
            <person name="Teeling E.C."/>
        </authorList>
    </citation>
    <scope>NUCLEOTIDE SEQUENCE [LARGE SCALE GENOMIC DNA]</scope>
    <source>
        <strain evidence="2">MRhiFer1</strain>
        <tissue evidence="2">Lung</tissue>
    </source>
</reference>
<gene>
    <name evidence="2" type="ORF">mRhiFer1_007839</name>
</gene>
<accession>A0A7J8AV28</accession>
<dbReference type="AlphaFoldDB" id="A0A7J8AV28"/>
<dbReference type="EMBL" id="JACAGC010000001">
    <property type="protein sequence ID" value="KAF6390264.1"/>
    <property type="molecule type" value="Genomic_DNA"/>
</dbReference>
<sequence length="122" mass="13408">MKYGTVTQHQCSGCSQVQVGPYFRGLPAVPPTPWPNSYGLTPYLVIWHGAHTGFRSNGLTCWVRGLVYVPFLWLASLIWGGSMQPDCSATLPLPRQAQQGTWRQSFSFSPRAAARSPLQGQG</sequence>
<comment type="caution">
    <text evidence="2">The sequence shown here is derived from an EMBL/GenBank/DDBJ whole genome shotgun (WGS) entry which is preliminary data.</text>
</comment>
<proteinExistence type="predicted"/>
<protein>
    <submittedName>
        <fullName evidence="2">Uncharacterized protein</fullName>
    </submittedName>
</protein>
<name>A0A7J8AV28_RHIFE</name>
<evidence type="ECO:0000256" key="1">
    <source>
        <dbReference type="SAM" id="MobiDB-lite"/>
    </source>
</evidence>
<feature type="region of interest" description="Disordered" evidence="1">
    <location>
        <begin position="101"/>
        <end position="122"/>
    </location>
</feature>
<evidence type="ECO:0000313" key="2">
    <source>
        <dbReference type="EMBL" id="KAF6390264.1"/>
    </source>
</evidence>
<dbReference type="Proteomes" id="UP000585614">
    <property type="component" value="Unassembled WGS sequence"/>
</dbReference>
<organism evidence="2 3">
    <name type="scientific">Rhinolophus ferrumequinum</name>
    <name type="common">Greater horseshoe bat</name>
    <dbReference type="NCBI Taxonomy" id="59479"/>
    <lineage>
        <taxon>Eukaryota</taxon>
        <taxon>Metazoa</taxon>
        <taxon>Chordata</taxon>
        <taxon>Craniata</taxon>
        <taxon>Vertebrata</taxon>
        <taxon>Euteleostomi</taxon>
        <taxon>Mammalia</taxon>
        <taxon>Eutheria</taxon>
        <taxon>Laurasiatheria</taxon>
        <taxon>Chiroptera</taxon>
        <taxon>Yinpterochiroptera</taxon>
        <taxon>Rhinolophoidea</taxon>
        <taxon>Rhinolophidae</taxon>
        <taxon>Rhinolophinae</taxon>
        <taxon>Rhinolophus</taxon>
    </lineage>
</organism>
<feature type="compositionally biased region" description="Low complexity" evidence="1">
    <location>
        <begin position="105"/>
        <end position="122"/>
    </location>
</feature>
<evidence type="ECO:0000313" key="3">
    <source>
        <dbReference type="Proteomes" id="UP000585614"/>
    </source>
</evidence>